<comment type="caution">
    <text evidence="1">The sequence shown here is derived from an EMBL/GenBank/DDBJ whole genome shotgun (WGS) entry which is preliminary data.</text>
</comment>
<keyword evidence="2" id="KW-1185">Reference proteome</keyword>
<dbReference type="InterPro" id="IPR029465">
    <property type="entry name" value="ATPgrasp_TupA"/>
</dbReference>
<dbReference type="AlphaFoldDB" id="A0A923LQK6"/>
<dbReference type="Pfam" id="PF14305">
    <property type="entry name" value="ATPgrasp_TupA"/>
    <property type="match status" value="1"/>
</dbReference>
<organism evidence="1 2">
    <name type="scientific">Roseburia zhanii</name>
    <dbReference type="NCBI Taxonomy" id="2763064"/>
    <lineage>
        <taxon>Bacteria</taxon>
        <taxon>Bacillati</taxon>
        <taxon>Bacillota</taxon>
        <taxon>Clostridia</taxon>
        <taxon>Lachnospirales</taxon>
        <taxon>Lachnospiraceae</taxon>
        <taxon>Roseburia</taxon>
    </lineage>
</organism>
<accession>A0A923LQK6</accession>
<evidence type="ECO:0000313" key="1">
    <source>
        <dbReference type="EMBL" id="MBC5715247.1"/>
    </source>
</evidence>
<dbReference type="Proteomes" id="UP000606720">
    <property type="component" value="Unassembled WGS sequence"/>
</dbReference>
<dbReference type="EMBL" id="JACOPH010000016">
    <property type="protein sequence ID" value="MBC5715247.1"/>
    <property type="molecule type" value="Genomic_DNA"/>
</dbReference>
<dbReference type="SUPFAM" id="SSF56059">
    <property type="entry name" value="Glutathione synthetase ATP-binding domain-like"/>
    <property type="match status" value="1"/>
</dbReference>
<sequence length="299" mass="35863">MADSIKTRIKLNILRMFDWMSDEKMIKIQYRLKTGRKLNLKNPIRYTEKLQWYKLYYKNPLMAKCADKWEVREYIKNKGYEHILNKCYGVYDNPDDIDFDKLPDSFVVKITNGASGIGIEICHDKNKIDLEELRNKLKQWLKKKSSKGGREWVYSKYPPRIIIEDIILPGRGEETLVDYKFFCFNGEPYCLYVMNERFTNTGVRQNIMDLDFNIMPYMREKIEPIRTKLKKPNNFEEMIKIATDLSKDFPYVRVDLYNHDGKIYFGELTFFPESGYYDFEPDEFDFILGEKFVLPQKMQ</sequence>
<proteinExistence type="predicted"/>
<protein>
    <submittedName>
        <fullName evidence="1">Carbonic anhydrase</fullName>
    </submittedName>
</protein>
<reference evidence="1" key="1">
    <citation type="submission" date="2020-08" db="EMBL/GenBank/DDBJ databases">
        <title>Genome public.</title>
        <authorList>
            <person name="Liu C."/>
            <person name="Sun Q."/>
        </authorList>
    </citation>
    <scope>NUCLEOTIDE SEQUENCE</scope>
    <source>
        <strain evidence="1">BX1005</strain>
    </source>
</reference>
<gene>
    <name evidence="1" type="ORF">H8S17_13730</name>
</gene>
<dbReference type="RefSeq" id="WP_186867659.1">
    <property type="nucleotide sequence ID" value="NZ_JACOPH010000016.1"/>
</dbReference>
<name>A0A923LQK6_9FIRM</name>
<evidence type="ECO:0000313" key="2">
    <source>
        <dbReference type="Proteomes" id="UP000606720"/>
    </source>
</evidence>
<dbReference type="Gene3D" id="3.30.470.20">
    <property type="entry name" value="ATP-grasp fold, B domain"/>
    <property type="match status" value="1"/>
</dbReference>